<dbReference type="SUPFAM" id="SSF51905">
    <property type="entry name" value="FAD/NAD(P)-binding domain"/>
    <property type="match status" value="1"/>
</dbReference>
<dbReference type="InterPro" id="IPR027266">
    <property type="entry name" value="TrmE/GcvT-like"/>
</dbReference>
<dbReference type="AlphaFoldDB" id="A0A520LMG3"/>
<feature type="domain" description="FAD/NAD(P)-binding" evidence="5">
    <location>
        <begin position="172"/>
        <end position="460"/>
    </location>
</feature>
<dbReference type="InterPro" id="IPR028896">
    <property type="entry name" value="GcvT/YgfZ/DmdA"/>
</dbReference>
<name>A0A520LMG3_9GAMM</name>
<dbReference type="Gene3D" id="1.10.10.1100">
    <property type="entry name" value="BFD-like [2Fe-2S]-binding domain"/>
    <property type="match status" value="1"/>
</dbReference>
<feature type="domain" description="GCVT N-terminal" evidence="4">
    <location>
        <begin position="621"/>
        <end position="890"/>
    </location>
</feature>
<feature type="domain" description="Aminomethyltransferase C-terminal" evidence="6">
    <location>
        <begin position="913"/>
        <end position="999"/>
    </location>
</feature>
<accession>A0A520LMG3</accession>
<dbReference type="NCBIfam" id="TIGR01372">
    <property type="entry name" value="soxA"/>
    <property type="match status" value="1"/>
</dbReference>
<dbReference type="Gene3D" id="3.30.1360.120">
    <property type="entry name" value="Probable tRNA modification gtpase trme, domain 1"/>
    <property type="match status" value="1"/>
</dbReference>
<dbReference type="InterPro" id="IPR013977">
    <property type="entry name" value="GcvT_C"/>
</dbReference>
<sequence length="1007" mass="110903">MSACNINRLKPLNVAGESTVINFKFNNKKYRGYKGDTLASALIANKVDVVGRSFKFSRPRGIVGHWSEEPNAIVQVGSGAGTVPNLKATQVELYEGLEAKSVNGWPTVNFDFMSLVGVFEKLMPPGFYYKTFMYPGRFWMLYEKYIRKAAGLGKAPVDSDPDYYDKENHHCDILVVGSGPSGMIAALEAGLSGADVIIADDQSEMGGSLLYSNHSLEGKSGFNWAKLLENKISSLKNVTVINRCTVFGYYDHNFLTMIERCNDHISVTSESGPRQKLHRVRAKRVILATGAFERPLVFANNDIPGVMIASSVSAYINRYKVLPGKSLVLCTNNDYAYKTAIDWKSEGNNRITIVDTRRAVKSELINQAKALGIKIIYGHGVIEAKGKKRVQAALISPLSANGSELIGGSTEIVCDVIATSGGWSAAVHLNSQTGVKPVWNRNIISFTPGKTNETQVSIGACNGSFNLIDCIQEGSEAGALMSKNLGFGKGKPKEKIALDKSENEHPTQPIFCIPHQKPSIKGLKQFVDQQLDVTAGSIELAAKEGFESVEHVKRYTALGFGTDQGKLGNVNGMAILANALNKSIEETGTTMFRPAYTPTTFGAIAGRDVKVLFDPIRYTPMHEWHKKHTKEFENVGQWKRPWYFPKVSEGIEQAVARECLAVRNKVGILDASTLGKIDVKGKDALEFLNRVYTNDFTSLTPGRCRYGLMLKEDGMIFDDGVCACIDKNHYLIHTTTGGAANVLSWLEMWKQTEWPELEVFLTSVTDVWATATISGPESRKVISKICRDIDFSDDNFKFMHLKHGTVAGIEARIFRISFTGELSFEINVPSRYGLYIWSKLIDVGDEFGITPYGTEAMHVLRAEKGFIIVGQDTDGSMSPSDMGLSWIVKEGKNFSFLGERSLHRSDLLRSDRKQFVGLLSNDGKTHVPEGSQIVTSKKKKFPMKMEGHVTSSYAHGSLGYPIALAVVENGHQRLGETVFSPQADGSFVDLKIVSPVFYDSKGERSNV</sequence>
<dbReference type="PANTHER" id="PTHR43757:SF2">
    <property type="entry name" value="AMINOMETHYLTRANSFERASE, MITOCHONDRIAL"/>
    <property type="match status" value="1"/>
</dbReference>
<gene>
    <name evidence="8" type="ORF">EVB02_02025</name>
</gene>
<comment type="similarity">
    <text evidence="1">Belongs to the GcvT family.</text>
</comment>
<evidence type="ECO:0000259" key="7">
    <source>
        <dbReference type="Pfam" id="PF17806"/>
    </source>
</evidence>
<dbReference type="EMBL" id="SHBO01000017">
    <property type="protein sequence ID" value="RZO06985.1"/>
    <property type="molecule type" value="Genomic_DNA"/>
</dbReference>
<evidence type="ECO:0000313" key="9">
    <source>
        <dbReference type="Proteomes" id="UP000318148"/>
    </source>
</evidence>
<keyword evidence="3" id="KW-0560">Oxidoreductase</keyword>
<evidence type="ECO:0000259" key="6">
    <source>
        <dbReference type="Pfam" id="PF08669"/>
    </source>
</evidence>
<dbReference type="PIRSF" id="PIRSF037980">
    <property type="entry name" value="SoxA"/>
    <property type="match status" value="1"/>
</dbReference>
<evidence type="ECO:0000256" key="1">
    <source>
        <dbReference type="ARBA" id="ARBA00008609"/>
    </source>
</evidence>
<evidence type="ECO:0000313" key="8">
    <source>
        <dbReference type="EMBL" id="RZO06985.1"/>
    </source>
</evidence>
<dbReference type="InterPro" id="IPR042204">
    <property type="entry name" value="2Fe-2S-bd_N"/>
</dbReference>
<dbReference type="GO" id="GO:0008115">
    <property type="term" value="F:sarcosine oxidase activity"/>
    <property type="evidence" value="ECO:0007669"/>
    <property type="project" value="InterPro"/>
</dbReference>
<dbReference type="InterPro" id="IPR036188">
    <property type="entry name" value="FAD/NAD-bd_sf"/>
</dbReference>
<dbReference type="InterPro" id="IPR006222">
    <property type="entry name" value="GCVT_N"/>
</dbReference>
<dbReference type="Proteomes" id="UP000318148">
    <property type="component" value="Unassembled WGS sequence"/>
</dbReference>
<reference evidence="8 9" key="1">
    <citation type="submission" date="2019-02" db="EMBL/GenBank/DDBJ databases">
        <title>Prokaryotic population dynamics and viral predation in marine succession experiment using metagenomics: the confinement effect.</title>
        <authorList>
            <person name="Haro-Moreno J.M."/>
            <person name="Rodriguez-Valera F."/>
            <person name="Lopez-Perez M."/>
        </authorList>
    </citation>
    <scope>NUCLEOTIDE SEQUENCE [LARGE SCALE GENOMIC DNA]</scope>
    <source>
        <strain evidence="8">MED-G169</strain>
    </source>
</reference>
<dbReference type="SUPFAM" id="SSF103025">
    <property type="entry name" value="Folate-binding domain"/>
    <property type="match status" value="1"/>
</dbReference>
<comment type="caution">
    <text evidence="8">The sequence shown here is derived from an EMBL/GenBank/DDBJ whole genome shotgun (WGS) entry which is preliminary data.</text>
</comment>
<protein>
    <submittedName>
        <fullName evidence="8">Sarcosine oxidase subunit alpha family protein</fullName>
    </submittedName>
</protein>
<dbReference type="PANTHER" id="PTHR43757">
    <property type="entry name" value="AMINOMETHYLTRANSFERASE"/>
    <property type="match status" value="1"/>
</dbReference>
<dbReference type="GO" id="GO:0008483">
    <property type="term" value="F:transaminase activity"/>
    <property type="evidence" value="ECO:0007669"/>
    <property type="project" value="UniProtKB-KW"/>
</dbReference>
<dbReference type="PRINTS" id="PR00469">
    <property type="entry name" value="PNDRDTASEII"/>
</dbReference>
<evidence type="ECO:0000256" key="3">
    <source>
        <dbReference type="ARBA" id="ARBA00023002"/>
    </source>
</evidence>
<dbReference type="InterPro" id="IPR029043">
    <property type="entry name" value="GcvT/YgfZ_C"/>
</dbReference>
<dbReference type="InterPro" id="IPR023753">
    <property type="entry name" value="FAD/NAD-binding_dom"/>
</dbReference>
<dbReference type="Pfam" id="PF13510">
    <property type="entry name" value="Fer2_4"/>
    <property type="match status" value="1"/>
</dbReference>
<dbReference type="InterPro" id="IPR041117">
    <property type="entry name" value="SoxA_A3"/>
</dbReference>
<evidence type="ECO:0000256" key="2">
    <source>
        <dbReference type="ARBA" id="ARBA00022576"/>
    </source>
</evidence>
<dbReference type="Gene3D" id="3.10.20.440">
    <property type="entry name" value="2Fe-2S iron-sulphur cluster binding domain, sarcosine oxidase, alpha subunit, N-terminal domain"/>
    <property type="match status" value="1"/>
</dbReference>
<dbReference type="Pfam" id="PF17806">
    <property type="entry name" value="SO_alpha_A3"/>
    <property type="match status" value="1"/>
</dbReference>
<feature type="domain" description="SoxA A3" evidence="7">
    <location>
        <begin position="524"/>
        <end position="607"/>
    </location>
</feature>
<dbReference type="Pfam" id="PF07992">
    <property type="entry name" value="Pyr_redox_2"/>
    <property type="match status" value="1"/>
</dbReference>
<proteinExistence type="inferred from homology"/>
<evidence type="ECO:0000259" key="4">
    <source>
        <dbReference type="Pfam" id="PF01571"/>
    </source>
</evidence>
<dbReference type="GO" id="GO:0046653">
    <property type="term" value="P:tetrahydrofolate metabolic process"/>
    <property type="evidence" value="ECO:0007669"/>
    <property type="project" value="InterPro"/>
</dbReference>
<dbReference type="InterPro" id="IPR006277">
    <property type="entry name" value="Sarcosine_oxidase_asu"/>
</dbReference>
<dbReference type="Pfam" id="PF01571">
    <property type="entry name" value="GCV_T"/>
    <property type="match status" value="1"/>
</dbReference>
<keyword evidence="2" id="KW-0032">Aminotransferase</keyword>
<organism evidence="8 9">
    <name type="scientific">SAR92 clade bacterium</name>
    <dbReference type="NCBI Taxonomy" id="2315479"/>
    <lineage>
        <taxon>Bacteria</taxon>
        <taxon>Pseudomonadati</taxon>
        <taxon>Pseudomonadota</taxon>
        <taxon>Gammaproteobacteria</taxon>
        <taxon>Cellvibrionales</taxon>
        <taxon>Porticoccaceae</taxon>
        <taxon>SAR92 clade</taxon>
    </lineage>
</organism>
<evidence type="ECO:0000259" key="5">
    <source>
        <dbReference type="Pfam" id="PF07992"/>
    </source>
</evidence>
<dbReference type="Gene3D" id="3.50.50.60">
    <property type="entry name" value="FAD/NAD(P)-binding domain"/>
    <property type="match status" value="1"/>
</dbReference>
<keyword evidence="2" id="KW-0808">Transferase</keyword>
<dbReference type="PRINTS" id="PR00368">
    <property type="entry name" value="FADPNR"/>
</dbReference>
<dbReference type="InterPro" id="IPR041854">
    <property type="entry name" value="BFD-like_2Fe2S-bd_dom_sf"/>
</dbReference>
<dbReference type="SUPFAM" id="SSF101790">
    <property type="entry name" value="Aminomethyltransferase beta-barrel domain"/>
    <property type="match status" value="1"/>
</dbReference>
<dbReference type="Pfam" id="PF08669">
    <property type="entry name" value="GCV_T_C"/>
    <property type="match status" value="1"/>
</dbReference>